<proteinExistence type="predicted"/>
<dbReference type="RefSeq" id="WP_005091046.1">
    <property type="nucleotide sequence ID" value="NZ_CM125927.1"/>
</dbReference>
<accession>A0A0S1T413</accession>
<feature type="domain" description="VOC" evidence="1">
    <location>
        <begin position="4"/>
        <end position="128"/>
    </location>
</feature>
<dbReference type="GeneID" id="93379800"/>
<dbReference type="AlphaFoldDB" id="A0A0S1T413"/>
<dbReference type="EMBL" id="CSUW01000008">
    <property type="protein sequence ID" value="CPT44792.1"/>
    <property type="molecule type" value="Genomic_DNA"/>
</dbReference>
<dbReference type="InterPro" id="IPR037523">
    <property type="entry name" value="VOC_core"/>
</dbReference>
<dbReference type="PROSITE" id="PS51819">
    <property type="entry name" value="VOC"/>
    <property type="match status" value="1"/>
</dbReference>
<evidence type="ECO:0000313" key="4">
    <source>
        <dbReference type="Proteomes" id="UP000038487"/>
    </source>
</evidence>
<dbReference type="PANTHER" id="PTHR36503:SF1">
    <property type="entry name" value="BLR2520 PROTEIN"/>
    <property type="match status" value="1"/>
</dbReference>
<dbReference type="CDD" id="cd07251">
    <property type="entry name" value="VOC_like"/>
    <property type="match status" value="1"/>
</dbReference>
<comment type="caution">
    <text evidence="2">The sequence shown here is derived from an EMBL/GenBank/DDBJ whole genome shotgun (WGS) entry which is preliminary data.</text>
</comment>
<sequence length="143" mass="15285">MKQQLHFVTVAATDLDATRHFYGALGWTPLLDVEGEIIFYQSAPGQVLGFFLADKFNQDLASPGDHAQVSGITLAHNVETPKQVNELSSTMAGAGGTILKPPQPGQFGGVFHAHIQDPNGLIWEIAHNPGWRIDADGSVQLGG</sequence>
<dbReference type="Pfam" id="PF00903">
    <property type="entry name" value="Glyoxalase"/>
    <property type="match status" value="1"/>
</dbReference>
<gene>
    <name evidence="3" type="ORF">D2E76_05355</name>
    <name evidence="2" type="ORF">ERS075527_03333</name>
</gene>
<dbReference type="InterPro" id="IPR029068">
    <property type="entry name" value="Glyas_Bleomycin-R_OHBP_Dase"/>
</dbReference>
<dbReference type="EMBL" id="QXBN01000003">
    <property type="protein sequence ID" value="RIT41797.1"/>
    <property type="molecule type" value="Genomic_DNA"/>
</dbReference>
<evidence type="ECO:0000313" key="5">
    <source>
        <dbReference type="Proteomes" id="UP000284557"/>
    </source>
</evidence>
<reference evidence="2 4" key="1">
    <citation type="submission" date="2015-03" db="EMBL/GenBank/DDBJ databases">
        <authorList>
            <consortium name="Pathogen Informatics"/>
            <person name="Murphy D."/>
        </authorList>
    </citation>
    <scope>NUCLEOTIDE SEQUENCE [LARGE SCALE GENOMIC DNA]</scope>
    <source>
        <strain evidence="2 4">PAP036</strain>
    </source>
</reference>
<organism evidence="2 4">
    <name type="scientific">Mycobacteroides abscessus</name>
    <dbReference type="NCBI Taxonomy" id="36809"/>
    <lineage>
        <taxon>Bacteria</taxon>
        <taxon>Bacillati</taxon>
        <taxon>Actinomycetota</taxon>
        <taxon>Actinomycetes</taxon>
        <taxon>Mycobacteriales</taxon>
        <taxon>Mycobacteriaceae</taxon>
        <taxon>Mycobacteroides</taxon>
    </lineage>
</organism>
<evidence type="ECO:0000259" key="1">
    <source>
        <dbReference type="PROSITE" id="PS51819"/>
    </source>
</evidence>
<dbReference type="Proteomes" id="UP000284557">
    <property type="component" value="Unassembled WGS sequence"/>
</dbReference>
<evidence type="ECO:0000313" key="3">
    <source>
        <dbReference type="EMBL" id="RIT41797.1"/>
    </source>
</evidence>
<dbReference type="Gene3D" id="3.10.180.10">
    <property type="entry name" value="2,3-Dihydroxybiphenyl 1,2-Dioxygenase, domain 1"/>
    <property type="match status" value="1"/>
</dbReference>
<name>A0A0S1T413_9MYCO</name>
<dbReference type="PANTHER" id="PTHR36503">
    <property type="entry name" value="BLR2520 PROTEIN"/>
    <property type="match status" value="1"/>
</dbReference>
<protein>
    <submittedName>
        <fullName evidence="2">Glyoxalase/bleomycin resistance protein</fullName>
    </submittedName>
    <submittedName>
        <fullName evidence="3">VOC family protein</fullName>
    </submittedName>
</protein>
<dbReference type="SUPFAM" id="SSF54593">
    <property type="entry name" value="Glyoxalase/Bleomycin resistance protein/Dihydroxybiphenyl dioxygenase"/>
    <property type="match status" value="1"/>
</dbReference>
<dbReference type="Proteomes" id="UP000038487">
    <property type="component" value="Unassembled WGS sequence"/>
</dbReference>
<dbReference type="InterPro" id="IPR004360">
    <property type="entry name" value="Glyas_Fos-R_dOase_dom"/>
</dbReference>
<reference evidence="3 5" key="2">
    <citation type="submission" date="2018-08" db="EMBL/GenBank/DDBJ databases">
        <title>Linezolid Resistance in Mycobacterium abscessus: MIC Distribution and Comprehensive Investigation of Resistance Mechanisms.</title>
        <authorList>
            <person name="Ye M."/>
            <person name="Xu L."/>
            <person name="Zou Y."/>
            <person name="Li B."/>
            <person name="Guo Q."/>
            <person name="Zhang Y."/>
            <person name="Zhan M."/>
            <person name="Xu B."/>
            <person name="Yu F."/>
            <person name="Zhang Z."/>
            <person name="Chu H."/>
        </authorList>
    </citation>
    <scope>NUCLEOTIDE SEQUENCE [LARGE SCALE GENOMIC DNA]</scope>
    <source>
        <strain evidence="3 5">G143</strain>
    </source>
</reference>
<evidence type="ECO:0000313" key="2">
    <source>
        <dbReference type="EMBL" id="CPT44792.1"/>
    </source>
</evidence>